<evidence type="ECO:0000259" key="4">
    <source>
        <dbReference type="PROSITE" id="PS50225"/>
    </source>
</evidence>
<dbReference type="PRINTS" id="PR01415">
    <property type="entry name" value="ANKYRIN"/>
</dbReference>
<dbReference type="AlphaFoldDB" id="A0AAD9UJF1"/>
<proteinExistence type="predicted"/>
<keyword evidence="6" id="KW-1185">Reference proteome</keyword>
<feature type="repeat" description="ANK" evidence="3">
    <location>
        <begin position="137"/>
        <end position="169"/>
    </location>
</feature>
<dbReference type="PANTHER" id="PTHR24198">
    <property type="entry name" value="ANKYRIN REPEAT AND PROTEIN KINASE DOMAIN-CONTAINING PROTEIN"/>
    <property type="match status" value="1"/>
</dbReference>
<reference evidence="5" key="1">
    <citation type="journal article" date="2023" name="Mol. Biol. Evol.">
        <title>Third-Generation Sequencing Reveals the Adaptive Role of the Epigenome in Three Deep-Sea Polychaetes.</title>
        <authorList>
            <person name="Perez M."/>
            <person name="Aroh O."/>
            <person name="Sun Y."/>
            <person name="Lan Y."/>
            <person name="Juniper S.K."/>
            <person name="Young C.R."/>
            <person name="Angers B."/>
            <person name="Qian P.Y."/>
        </authorList>
    </citation>
    <scope>NUCLEOTIDE SEQUENCE</scope>
    <source>
        <strain evidence="5">R07B-5</strain>
    </source>
</reference>
<dbReference type="GO" id="GO:0035556">
    <property type="term" value="P:intracellular signal transduction"/>
    <property type="evidence" value="ECO:0007669"/>
    <property type="project" value="InterPro"/>
</dbReference>
<feature type="domain" description="SOCS box" evidence="4">
    <location>
        <begin position="474"/>
        <end position="518"/>
    </location>
</feature>
<evidence type="ECO:0000313" key="6">
    <source>
        <dbReference type="Proteomes" id="UP001209878"/>
    </source>
</evidence>
<dbReference type="Proteomes" id="UP001209878">
    <property type="component" value="Unassembled WGS sequence"/>
</dbReference>
<dbReference type="Pfam" id="PF12796">
    <property type="entry name" value="Ank_2"/>
    <property type="match status" value="3"/>
</dbReference>
<feature type="repeat" description="ANK" evidence="3">
    <location>
        <begin position="170"/>
        <end position="202"/>
    </location>
</feature>
<comment type="caution">
    <text evidence="5">The sequence shown here is derived from an EMBL/GenBank/DDBJ whole genome shotgun (WGS) entry which is preliminary data.</text>
</comment>
<feature type="repeat" description="ANK" evidence="3">
    <location>
        <begin position="309"/>
        <end position="341"/>
    </location>
</feature>
<feature type="repeat" description="ANK" evidence="3">
    <location>
        <begin position="203"/>
        <end position="235"/>
    </location>
</feature>
<feature type="repeat" description="ANK" evidence="3">
    <location>
        <begin position="342"/>
        <end position="377"/>
    </location>
</feature>
<dbReference type="SUPFAM" id="SSF48403">
    <property type="entry name" value="Ankyrin repeat"/>
    <property type="match status" value="1"/>
</dbReference>
<feature type="repeat" description="ANK" evidence="3">
    <location>
        <begin position="275"/>
        <end position="307"/>
    </location>
</feature>
<dbReference type="InterPro" id="IPR002110">
    <property type="entry name" value="Ankyrin_rpt"/>
</dbReference>
<dbReference type="InterPro" id="IPR001496">
    <property type="entry name" value="SOCS_box"/>
</dbReference>
<keyword evidence="1" id="KW-0677">Repeat</keyword>
<dbReference type="InterPro" id="IPR036770">
    <property type="entry name" value="Ankyrin_rpt-contain_sf"/>
</dbReference>
<dbReference type="PROSITE" id="PS50088">
    <property type="entry name" value="ANK_REPEAT"/>
    <property type="match status" value="9"/>
</dbReference>
<feature type="repeat" description="ANK" evidence="3">
    <location>
        <begin position="69"/>
        <end position="101"/>
    </location>
</feature>
<dbReference type="SUPFAM" id="SSF158235">
    <property type="entry name" value="SOCS box-like"/>
    <property type="match status" value="1"/>
</dbReference>
<dbReference type="EMBL" id="JAODUO010000050">
    <property type="protein sequence ID" value="KAK2191561.1"/>
    <property type="molecule type" value="Genomic_DNA"/>
</dbReference>
<name>A0AAD9UJF1_RIDPI</name>
<dbReference type="Gene3D" id="1.25.40.20">
    <property type="entry name" value="Ankyrin repeat-containing domain"/>
    <property type="match status" value="3"/>
</dbReference>
<keyword evidence="2 3" id="KW-0040">ANK repeat</keyword>
<protein>
    <recommendedName>
        <fullName evidence="4">SOCS box domain-containing protein</fullName>
    </recommendedName>
</protein>
<feature type="repeat" description="ANK" evidence="3">
    <location>
        <begin position="102"/>
        <end position="134"/>
    </location>
</feature>
<evidence type="ECO:0000256" key="3">
    <source>
        <dbReference type="PROSITE-ProRule" id="PRU00023"/>
    </source>
</evidence>
<gene>
    <name evidence="5" type="ORF">NP493_51g04041</name>
</gene>
<dbReference type="InterPro" id="IPR036036">
    <property type="entry name" value="SOCS_box-like_dom_sf"/>
</dbReference>
<evidence type="ECO:0000313" key="5">
    <source>
        <dbReference type="EMBL" id="KAK2191561.1"/>
    </source>
</evidence>
<dbReference type="PROSITE" id="PS50297">
    <property type="entry name" value="ANK_REP_REGION"/>
    <property type="match status" value="7"/>
</dbReference>
<evidence type="ECO:0000256" key="2">
    <source>
        <dbReference type="ARBA" id="ARBA00023043"/>
    </source>
</evidence>
<dbReference type="PROSITE" id="PS50225">
    <property type="entry name" value="SOCS"/>
    <property type="match status" value="1"/>
</dbReference>
<sequence>MPKLSRGLLTAVQSVDIDALHAIIQEYRRNPCDRPPFEEALCSAVSLGCIDVVRLLLRVKVNVAWVDQHGCRAIHYAAQLGSVKIIKLILNAGSPVNVVDKSGLSALHYAIKSANRDAVILLLQEGANVTRTRTYVNGETPLHFAAKYGQTDIAKFLLTKGANINQLTCDSATPLHFAVRGKHHALTELLCGCGANLDQLNSRGLSVLHIAVEIASVDMVTILLKHRLNVNIIDGGGKTPLHYAASIRPTDCSSQARITEMLVRRGANVKQVDLRGLTPLQCAAMTGNVAVAAVLLSCGANVNQTEDSNKQSPVNISIRHDHHKVTRLLIYAGADVRKSDDMGVTPLHSIQGAKGEEKMEIIDLLLSQGAKVNAVCQRGYTPLGGCVFRSVIGASNEKVLLRLIQAGAHLRHIPDPGRTTHNSPLCWLTFRGDLSLARLLVLAGWDLNSEQWLHLPGKTPTIEEFLSWLREVARQPRELKLICRTVIRETINTLLSDEDISPVIERLPLPGIIRAFLQLSDVVAEVKLKVAAPE</sequence>
<accession>A0AAD9UJF1</accession>
<evidence type="ECO:0000256" key="1">
    <source>
        <dbReference type="ARBA" id="ARBA00022737"/>
    </source>
</evidence>
<feature type="repeat" description="ANK" evidence="3">
    <location>
        <begin position="236"/>
        <end position="274"/>
    </location>
</feature>
<dbReference type="SMART" id="SM00248">
    <property type="entry name" value="ANK"/>
    <property type="match status" value="12"/>
</dbReference>
<organism evidence="5 6">
    <name type="scientific">Ridgeia piscesae</name>
    <name type="common">Tubeworm</name>
    <dbReference type="NCBI Taxonomy" id="27915"/>
    <lineage>
        <taxon>Eukaryota</taxon>
        <taxon>Metazoa</taxon>
        <taxon>Spiralia</taxon>
        <taxon>Lophotrochozoa</taxon>
        <taxon>Annelida</taxon>
        <taxon>Polychaeta</taxon>
        <taxon>Sedentaria</taxon>
        <taxon>Canalipalpata</taxon>
        <taxon>Sabellida</taxon>
        <taxon>Siboglinidae</taxon>
        <taxon>Ridgeia</taxon>
    </lineage>
</organism>
<dbReference type="PANTHER" id="PTHR24198:SF165">
    <property type="entry name" value="ANKYRIN REPEAT-CONTAINING PROTEIN-RELATED"/>
    <property type="match status" value="1"/>
</dbReference>